<feature type="region of interest" description="Disordered" evidence="6">
    <location>
        <begin position="95"/>
        <end position="128"/>
    </location>
</feature>
<evidence type="ECO:0000256" key="6">
    <source>
        <dbReference type="SAM" id="MobiDB-lite"/>
    </source>
</evidence>
<dbReference type="PROSITE" id="PS50255">
    <property type="entry name" value="CYTOCHROME_B5_2"/>
    <property type="match status" value="1"/>
</dbReference>
<dbReference type="GeneTree" id="ENSGT00940000155584"/>
<dbReference type="SUPFAM" id="SSF55856">
    <property type="entry name" value="Cytochrome b5-like heme/steroid binding domain"/>
    <property type="match status" value="1"/>
</dbReference>
<dbReference type="Pfam" id="PF00173">
    <property type="entry name" value="Cyt-b5"/>
    <property type="match status" value="1"/>
</dbReference>
<keyword evidence="10" id="KW-1267">Proteomics identification</keyword>
<dbReference type="PANTHER" id="PTHR19359:SF95">
    <property type="entry name" value="CYTOCHROME B5 TYPE B"/>
    <property type="match status" value="1"/>
</dbReference>
<dbReference type="PRINTS" id="PR00363">
    <property type="entry name" value="CYTOCHROMEB5"/>
</dbReference>
<proteinExistence type="evidence at protein level"/>
<evidence type="ECO:0000256" key="2">
    <source>
        <dbReference type="ARBA" id="ARBA00022723"/>
    </source>
</evidence>
<evidence type="ECO:0000256" key="5">
    <source>
        <dbReference type="RuleBase" id="RU362121"/>
    </source>
</evidence>
<reference evidence="8" key="1">
    <citation type="submission" date="2024-01" db="EMBL/GenBank/DDBJ databases">
        <title>GRCr8: a new rat reference genome assembly contstructed from accurate long reads and long range scaffolding.</title>
        <authorList>
            <person name="Doris P.A."/>
            <person name="Kalbfleisch T."/>
            <person name="Li K."/>
            <person name="Howe K."/>
            <person name="Wood J."/>
        </authorList>
    </citation>
    <scope>NUCLEOTIDE SEQUENCE [LARGE SCALE GENOMIC DNA]</scope>
    <source>
        <strain evidence="8">Brown Norway</strain>
    </source>
</reference>
<keyword evidence="2 5" id="KW-0479">Metal-binding</keyword>
<evidence type="ECO:0000259" key="7">
    <source>
        <dbReference type="PROSITE" id="PS50255"/>
    </source>
</evidence>
<evidence type="ECO:0000256" key="1">
    <source>
        <dbReference type="ARBA" id="ARBA00022617"/>
    </source>
</evidence>
<dbReference type="Gene3D" id="3.10.120.10">
    <property type="entry name" value="Cytochrome b5-like heme/steroid binding domain"/>
    <property type="match status" value="1"/>
</dbReference>
<organism evidence="8 9">
    <name type="scientific">Rattus norvegicus</name>
    <name type="common">Rat</name>
    <dbReference type="NCBI Taxonomy" id="10116"/>
    <lineage>
        <taxon>Eukaryota</taxon>
        <taxon>Metazoa</taxon>
        <taxon>Chordata</taxon>
        <taxon>Craniata</taxon>
        <taxon>Vertebrata</taxon>
        <taxon>Euteleostomi</taxon>
        <taxon>Mammalia</taxon>
        <taxon>Eutheria</taxon>
        <taxon>Euarchontoglires</taxon>
        <taxon>Glires</taxon>
        <taxon>Rodentia</taxon>
        <taxon>Myomorpha</taxon>
        <taxon>Muroidea</taxon>
        <taxon>Muridae</taxon>
        <taxon>Murinae</taxon>
        <taxon>Rattus</taxon>
    </lineage>
</organism>
<dbReference type="InterPro" id="IPR050668">
    <property type="entry name" value="Cytochrome_b5"/>
</dbReference>
<protein>
    <submittedName>
        <fullName evidence="8">Cytochrome b5 type B</fullName>
    </submittedName>
</protein>
<dbReference type="Proteomes" id="UP000002494">
    <property type="component" value="Chromosome 19"/>
</dbReference>
<comment type="similarity">
    <text evidence="4 5">Belongs to the cytochrome b5 family.</text>
</comment>
<gene>
    <name evidence="8" type="primary">Cyb5b</name>
</gene>
<dbReference type="PROSITE" id="PS00191">
    <property type="entry name" value="CYTOCHROME_B5_1"/>
    <property type="match status" value="1"/>
</dbReference>
<dbReference type="Ensembl" id="ENSRNOT00000144488.1">
    <property type="protein sequence ID" value="ENSRNOP00000112233.1"/>
    <property type="gene ID" value="ENSRNOG00000011142.9"/>
</dbReference>
<keyword evidence="1 5" id="KW-0349">Heme</keyword>
<reference evidence="8" key="3">
    <citation type="submission" date="2025-09" db="UniProtKB">
        <authorList>
            <consortium name="Ensembl"/>
        </authorList>
    </citation>
    <scope>IDENTIFICATION</scope>
    <source>
        <strain evidence="8">Brown Norway</strain>
    </source>
</reference>
<evidence type="ECO:0000256" key="4">
    <source>
        <dbReference type="ARBA" id="ARBA00038168"/>
    </source>
</evidence>
<evidence type="ECO:0000313" key="8">
    <source>
        <dbReference type="Ensembl" id="ENSRNOP00000112233.1"/>
    </source>
</evidence>
<keyword evidence="3 5" id="KW-0408">Iron</keyword>
<feature type="domain" description="Cytochrome b5 heme-binding" evidence="7">
    <location>
        <begin position="20"/>
        <end position="96"/>
    </location>
</feature>
<reference evidence="8" key="2">
    <citation type="submission" date="2025-08" db="UniProtKB">
        <authorList>
            <consortium name="Ensembl"/>
        </authorList>
    </citation>
    <scope>IDENTIFICATION</scope>
    <source>
        <strain evidence="8">Brown Norway</strain>
    </source>
</reference>
<evidence type="ECO:0007829" key="10">
    <source>
        <dbReference type="PeptideAtlas" id="A0ABK0M998"/>
    </source>
</evidence>
<dbReference type="PANTHER" id="PTHR19359">
    <property type="entry name" value="CYTOCHROME B5"/>
    <property type="match status" value="1"/>
</dbReference>
<keyword evidence="9" id="KW-1185">Reference proteome</keyword>
<sequence length="156" mass="17261">MATPEASGSGRNGQGSDPAVTYYRLEEVAKRNTAEETWMVIHGRVYDITRFLSEHPGGEEVLLEQAGADATESFEDVGHSPDAREMLKQYYIGDVHPNDLKPKDGDKKPATRMSVDSRRGGPASEEEVLGRQALSGFVKFQQKVTLPKMPKIKRTV</sequence>
<dbReference type="InterPro" id="IPR036400">
    <property type="entry name" value="Cyt_B5-like_heme/steroid_sf"/>
</dbReference>
<dbReference type="InterPro" id="IPR018506">
    <property type="entry name" value="Cyt_B5_heme-BS"/>
</dbReference>
<feature type="compositionally biased region" description="Basic and acidic residues" evidence="6">
    <location>
        <begin position="96"/>
        <end position="119"/>
    </location>
</feature>
<dbReference type="SMART" id="SM01117">
    <property type="entry name" value="Cyt-b5"/>
    <property type="match status" value="1"/>
</dbReference>
<evidence type="ECO:0000256" key="3">
    <source>
        <dbReference type="ARBA" id="ARBA00023004"/>
    </source>
</evidence>
<dbReference type="RGD" id="621551">
    <property type="gene designation" value="Cyb5b"/>
</dbReference>
<dbReference type="InterPro" id="IPR001199">
    <property type="entry name" value="Cyt_B5-like_heme/steroid-bd"/>
</dbReference>
<accession>A0ABK0M998</accession>
<name>A0ABK0M998_RAT</name>
<evidence type="ECO:0000313" key="9">
    <source>
        <dbReference type="Proteomes" id="UP000002494"/>
    </source>
</evidence>